<comment type="similarity">
    <text evidence="2 12 13">Belongs to the TonB-dependent receptor family.</text>
</comment>
<evidence type="ECO:0000256" key="12">
    <source>
        <dbReference type="PROSITE-ProRule" id="PRU01360"/>
    </source>
</evidence>
<keyword evidence="3 12" id="KW-0813">Transport</keyword>
<evidence type="ECO:0000259" key="16">
    <source>
        <dbReference type="Pfam" id="PF07715"/>
    </source>
</evidence>
<feature type="domain" description="TonB-dependent receptor-like beta-barrel" evidence="15">
    <location>
        <begin position="193"/>
        <end position="595"/>
    </location>
</feature>
<protein>
    <submittedName>
        <fullName evidence="17">TonB-dependent receptor</fullName>
    </submittedName>
</protein>
<evidence type="ECO:0000256" key="1">
    <source>
        <dbReference type="ARBA" id="ARBA00004571"/>
    </source>
</evidence>
<evidence type="ECO:0000256" key="13">
    <source>
        <dbReference type="RuleBase" id="RU003357"/>
    </source>
</evidence>
<evidence type="ECO:0000256" key="3">
    <source>
        <dbReference type="ARBA" id="ARBA00022448"/>
    </source>
</evidence>
<dbReference type="InterPro" id="IPR000531">
    <property type="entry name" value="Beta-barrel_TonB"/>
</dbReference>
<evidence type="ECO:0000313" key="18">
    <source>
        <dbReference type="Proteomes" id="UP000589716"/>
    </source>
</evidence>
<gene>
    <name evidence="17" type="ORF">H0I39_01030</name>
</gene>
<evidence type="ECO:0000256" key="4">
    <source>
        <dbReference type="ARBA" id="ARBA00022452"/>
    </source>
</evidence>
<dbReference type="RefSeq" id="WP_180549264.1">
    <property type="nucleotide sequence ID" value="NZ_JACCKX010000001.1"/>
</dbReference>
<dbReference type="PROSITE" id="PS52016">
    <property type="entry name" value="TONB_DEPENDENT_REC_3"/>
    <property type="match status" value="1"/>
</dbReference>
<dbReference type="GO" id="GO:0006811">
    <property type="term" value="P:monoatomic ion transport"/>
    <property type="evidence" value="ECO:0007669"/>
    <property type="project" value="UniProtKB-KW"/>
</dbReference>
<keyword evidence="7" id="KW-0406">Ion transport</keyword>
<evidence type="ECO:0000256" key="10">
    <source>
        <dbReference type="ARBA" id="ARBA00023170"/>
    </source>
</evidence>
<sequence length="622" mass="67102">MKNTLLPFRPGVLPLALSCAFAAAWPAHAQTPSESTTVAQASGPSLPETVVTATRVAQPLTDVLADVTLIDREQIEQSGAVSVSDLLQRQPGLELSRNGGPGTATSVFMRGAENRFTAVYIDGVRVDTQSGSGGAPWEAISLGQIERIEIVRGPAAAVYGSDAIAGVIQIFTRKGEGPFTPYVGVGVGNRRTGKLEAGFSGASGAIDYSLGVERAVSRGFNIKSDGNPDRDGYRQSAASGRLGWKVNDAHRVDLSGTASDMDAQYDGFAPGNDDHALNRLYTLGGTWSAQWTRNYSTRLSVSESRQRYETVPSPYLTKTTLRNYLLHNEWRQGGHLVTAALERREDHLVNGPIDQGRHQNAVALGYGYSSGAHTLQANLRHDRDSEFGGQTTGGLAYGYAFAPGWRVTGAVGTAFRVPTLYQRFSQYGQPGLEPEKSRNVELGLHWAQAGSAFGVTVYRNRITNLINFGAPGPCSDSFGCYENTGRAVLQGVTVSGAHKLGGVNLSGSFDYQDPRNDLTDKLLARRAQRTLKLNADTRVTTGALNWTLGAELQGVSHRWDNAANTNRLGGYGLVNLYASTTIAREWTLLARIDNLTDKDYQTARGYDTAGRTFYVGLKWTPR</sequence>
<dbReference type="PANTHER" id="PTHR30069:SF53">
    <property type="entry name" value="COLICIN I RECEPTOR-RELATED"/>
    <property type="match status" value="1"/>
</dbReference>
<dbReference type="InterPro" id="IPR036942">
    <property type="entry name" value="Beta-barrel_TonB_sf"/>
</dbReference>
<organism evidence="17 18">
    <name type="scientific">Ottowia beijingensis</name>
    <dbReference type="NCBI Taxonomy" id="1207057"/>
    <lineage>
        <taxon>Bacteria</taxon>
        <taxon>Pseudomonadati</taxon>
        <taxon>Pseudomonadota</taxon>
        <taxon>Betaproteobacteria</taxon>
        <taxon>Burkholderiales</taxon>
        <taxon>Comamonadaceae</taxon>
        <taxon>Ottowia</taxon>
    </lineage>
</organism>
<accession>A0A853IJ20</accession>
<dbReference type="GO" id="GO:0009279">
    <property type="term" value="C:cell outer membrane"/>
    <property type="evidence" value="ECO:0007669"/>
    <property type="project" value="UniProtKB-SubCell"/>
</dbReference>
<dbReference type="InterPro" id="IPR039426">
    <property type="entry name" value="TonB-dep_rcpt-like"/>
</dbReference>
<comment type="subcellular location">
    <subcellularLocation>
        <location evidence="1 12">Cell outer membrane</location>
        <topology evidence="1 12">Multi-pass membrane protein</topology>
    </subcellularLocation>
</comment>
<evidence type="ECO:0000256" key="9">
    <source>
        <dbReference type="ARBA" id="ARBA00023136"/>
    </source>
</evidence>
<dbReference type="Pfam" id="PF00593">
    <property type="entry name" value="TonB_dep_Rec_b-barrel"/>
    <property type="match status" value="1"/>
</dbReference>
<keyword evidence="18" id="KW-1185">Reference proteome</keyword>
<dbReference type="EMBL" id="JACCKX010000001">
    <property type="protein sequence ID" value="NZA00713.1"/>
    <property type="molecule type" value="Genomic_DNA"/>
</dbReference>
<evidence type="ECO:0000256" key="5">
    <source>
        <dbReference type="ARBA" id="ARBA00022692"/>
    </source>
</evidence>
<keyword evidence="11 12" id="KW-0998">Cell outer membrane</keyword>
<dbReference type="Pfam" id="PF07715">
    <property type="entry name" value="Plug"/>
    <property type="match status" value="1"/>
</dbReference>
<feature type="domain" description="TonB-dependent receptor plug" evidence="16">
    <location>
        <begin position="61"/>
        <end position="167"/>
    </location>
</feature>
<dbReference type="GO" id="GO:0015889">
    <property type="term" value="P:cobalamin transport"/>
    <property type="evidence" value="ECO:0007669"/>
    <property type="project" value="TreeGrafter"/>
</dbReference>
<dbReference type="InterPro" id="IPR037066">
    <property type="entry name" value="Plug_dom_sf"/>
</dbReference>
<evidence type="ECO:0000256" key="2">
    <source>
        <dbReference type="ARBA" id="ARBA00009810"/>
    </source>
</evidence>
<keyword evidence="5 12" id="KW-0812">Transmembrane</keyword>
<evidence type="ECO:0000256" key="6">
    <source>
        <dbReference type="ARBA" id="ARBA00022729"/>
    </source>
</evidence>
<dbReference type="SUPFAM" id="SSF56935">
    <property type="entry name" value="Porins"/>
    <property type="match status" value="1"/>
</dbReference>
<reference evidence="17 18" key="1">
    <citation type="submission" date="2020-07" db="EMBL/GenBank/DDBJ databases">
        <authorList>
            <person name="Maaloum M."/>
        </authorList>
    </citation>
    <scope>NUCLEOTIDE SEQUENCE [LARGE SCALE GENOMIC DNA]</scope>
    <source>
        <strain evidence="17 18">GCS-AN-3</strain>
    </source>
</reference>
<dbReference type="InterPro" id="IPR012910">
    <property type="entry name" value="Plug_dom"/>
</dbReference>
<dbReference type="Proteomes" id="UP000589716">
    <property type="component" value="Unassembled WGS sequence"/>
</dbReference>
<feature type="chain" id="PRO_5032478935" evidence="14">
    <location>
        <begin position="30"/>
        <end position="622"/>
    </location>
</feature>
<dbReference type="PANTHER" id="PTHR30069">
    <property type="entry name" value="TONB-DEPENDENT OUTER MEMBRANE RECEPTOR"/>
    <property type="match status" value="1"/>
</dbReference>
<dbReference type="Gene3D" id="2.40.170.20">
    <property type="entry name" value="TonB-dependent receptor, beta-barrel domain"/>
    <property type="match status" value="1"/>
</dbReference>
<keyword evidence="6 14" id="KW-0732">Signal</keyword>
<dbReference type="Gene3D" id="2.170.130.10">
    <property type="entry name" value="TonB-dependent receptor, plug domain"/>
    <property type="match status" value="1"/>
</dbReference>
<evidence type="ECO:0000256" key="7">
    <source>
        <dbReference type="ARBA" id="ARBA00023065"/>
    </source>
</evidence>
<keyword evidence="10 17" id="KW-0675">Receptor</keyword>
<name>A0A853IJ20_9BURK</name>
<evidence type="ECO:0000256" key="8">
    <source>
        <dbReference type="ARBA" id="ARBA00023077"/>
    </source>
</evidence>
<feature type="signal peptide" evidence="14">
    <location>
        <begin position="1"/>
        <end position="29"/>
    </location>
</feature>
<evidence type="ECO:0000259" key="15">
    <source>
        <dbReference type="Pfam" id="PF00593"/>
    </source>
</evidence>
<keyword evidence="4 12" id="KW-1134">Transmembrane beta strand</keyword>
<proteinExistence type="inferred from homology"/>
<evidence type="ECO:0000256" key="11">
    <source>
        <dbReference type="ARBA" id="ARBA00023237"/>
    </source>
</evidence>
<dbReference type="CDD" id="cd01347">
    <property type="entry name" value="ligand_gated_channel"/>
    <property type="match status" value="1"/>
</dbReference>
<dbReference type="AlphaFoldDB" id="A0A853IJ20"/>
<keyword evidence="8 13" id="KW-0798">TonB box</keyword>
<evidence type="ECO:0000256" key="14">
    <source>
        <dbReference type="SAM" id="SignalP"/>
    </source>
</evidence>
<evidence type="ECO:0000313" key="17">
    <source>
        <dbReference type="EMBL" id="NZA00713.1"/>
    </source>
</evidence>
<keyword evidence="9 12" id="KW-0472">Membrane</keyword>
<comment type="caution">
    <text evidence="17">The sequence shown here is derived from an EMBL/GenBank/DDBJ whole genome shotgun (WGS) entry which is preliminary data.</text>
</comment>